<evidence type="ECO:0000313" key="2">
    <source>
        <dbReference type="Proteomes" id="UP000366819"/>
    </source>
</evidence>
<sequence length="40" mass="3956">MPLAALTYLGAKCAVGAGALVGVLKVNSMVFDYALSLIGG</sequence>
<evidence type="ECO:0000313" key="1">
    <source>
        <dbReference type="EMBL" id="VVD75426.1"/>
    </source>
</evidence>
<dbReference type="EMBL" id="CABPSN010000001">
    <property type="protein sequence ID" value="VVD75426.1"/>
    <property type="molecule type" value="Genomic_DNA"/>
</dbReference>
<dbReference type="AlphaFoldDB" id="A0A5E4SHK9"/>
<name>A0A5E4SHK9_9BURK</name>
<gene>
    <name evidence="1" type="ORF">PAQ31011_00844</name>
</gene>
<keyword evidence="2" id="KW-1185">Reference proteome</keyword>
<dbReference type="RefSeq" id="WP_281349966.1">
    <property type="nucleotide sequence ID" value="NZ_CABPSN010000001.1"/>
</dbReference>
<accession>A0A5E4SHK9</accession>
<proteinExistence type="predicted"/>
<reference evidence="1 2" key="1">
    <citation type="submission" date="2019-08" db="EMBL/GenBank/DDBJ databases">
        <authorList>
            <person name="Peeters C."/>
        </authorList>
    </citation>
    <scope>NUCLEOTIDE SEQUENCE [LARGE SCALE GENOMIC DNA]</scope>
    <source>
        <strain evidence="1 2">LMG 31011</strain>
    </source>
</reference>
<dbReference type="Proteomes" id="UP000366819">
    <property type="component" value="Unassembled WGS sequence"/>
</dbReference>
<protein>
    <submittedName>
        <fullName evidence="1">Uncharacterized protein</fullName>
    </submittedName>
</protein>
<organism evidence="1 2">
    <name type="scientific">Pandoraea aquatica</name>
    <dbReference type="NCBI Taxonomy" id="2508290"/>
    <lineage>
        <taxon>Bacteria</taxon>
        <taxon>Pseudomonadati</taxon>
        <taxon>Pseudomonadota</taxon>
        <taxon>Betaproteobacteria</taxon>
        <taxon>Burkholderiales</taxon>
        <taxon>Burkholderiaceae</taxon>
        <taxon>Pandoraea</taxon>
    </lineage>
</organism>